<comment type="caution">
    <text evidence="5">Lacks conserved residue(s) required for the propagation of feature annotation.</text>
</comment>
<evidence type="ECO:0000256" key="6">
    <source>
        <dbReference type="RuleBase" id="RU003355"/>
    </source>
</evidence>
<dbReference type="CDD" id="cd04077">
    <property type="entry name" value="Peptidases_S8_PCSK9_ProteinaseK_like"/>
    <property type="match status" value="1"/>
</dbReference>
<evidence type="ECO:0000256" key="5">
    <source>
        <dbReference type="PROSITE-ProRule" id="PRU01240"/>
    </source>
</evidence>
<feature type="signal peptide" evidence="7">
    <location>
        <begin position="1"/>
        <end position="20"/>
    </location>
</feature>
<dbReference type="InterPro" id="IPR023828">
    <property type="entry name" value="Peptidase_S8_Ser-AS"/>
</dbReference>
<dbReference type="InterPro" id="IPR034193">
    <property type="entry name" value="PCSK9_ProteinaseK-like"/>
</dbReference>
<name>A0A8H8P7U3_9AGAM</name>
<dbReference type="InterPro" id="IPR023827">
    <property type="entry name" value="Peptidase_S8_Asp-AS"/>
</dbReference>
<organism evidence="9 10">
    <name type="scientific">Rhizoctonia solani</name>
    <dbReference type="NCBI Taxonomy" id="456999"/>
    <lineage>
        <taxon>Eukaryota</taxon>
        <taxon>Fungi</taxon>
        <taxon>Dikarya</taxon>
        <taxon>Basidiomycota</taxon>
        <taxon>Agaricomycotina</taxon>
        <taxon>Agaricomycetes</taxon>
        <taxon>Cantharellales</taxon>
        <taxon>Ceratobasidiaceae</taxon>
        <taxon>Rhizoctonia</taxon>
    </lineage>
</organism>
<feature type="chain" id="PRO_5034142378" evidence="7">
    <location>
        <begin position="21"/>
        <end position="443"/>
    </location>
</feature>
<evidence type="ECO:0000313" key="9">
    <source>
        <dbReference type="EMBL" id="QRW25431.1"/>
    </source>
</evidence>
<dbReference type="InterPro" id="IPR015500">
    <property type="entry name" value="Peptidase_S8_subtilisin-rel"/>
</dbReference>
<dbReference type="GeneID" id="67029659"/>
<dbReference type="PANTHER" id="PTHR43806">
    <property type="entry name" value="PEPTIDASE S8"/>
    <property type="match status" value="1"/>
</dbReference>
<dbReference type="GO" id="GO:0006508">
    <property type="term" value="P:proteolysis"/>
    <property type="evidence" value="ECO:0007669"/>
    <property type="project" value="UniProtKB-KW"/>
</dbReference>
<dbReference type="InterPro" id="IPR000209">
    <property type="entry name" value="Peptidase_S8/S53_dom"/>
</dbReference>
<dbReference type="PROSITE" id="PS00136">
    <property type="entry name" value="SUBTILASE_ASP"/>
    <property type="match status" value="1"/>
</dbReference>
<dbReference type="Gene3D" id="3.40.50.200">
    <property type="entry name" value="Peptidase S8/S53 domain"/>
    <property type="match status" value="1"/>
</dbReference>
<evidence type="ECO:0000256" key="1">
    <source>
        <dbReference type="ARBA" id="ARBA00011073"/>
    </source>
</evidence>
<dbReference type="PROSITE" id="PS00138">
    <property type="entry name" value="SUBTILASE_SER"/>
    <property type="match status" value="1"/>
</dbReference>
<dbReference type="Pfam" id="PF00082">
    <property type="entry name" value="Peptidase_S8"/>
    <property type="match status" value="1"/>
</dbReference>
<keyword evidence="2 6" id="KW-0645">Protease</keyword>
<keyword evidence="3 6" id="KW-0378">Hydrolase</keyword>
<dbReference type="GO" id="GO:0004252">
    <property type="term" value="F:serine-type endopeptidase activity"/>
    <property type="evidence" value="ECO:0007669"/>
    <property type="project" value="InterPro"/>
</dbReference>
<dbReference type="AlphaFoldDB" id="A0A8H8P7U3"/>
<evidence type="ECO:0000256" key="2">
    <source>
        <dbReference type="ARBA" id="ARBA00022670"/>
    </source>
</evidence>
<protein>
    <submittedName>
        <fullName evidence="9">Subtilisin-like protease 8</fullName>
    </submittedName>
</protein>
<dbReference type="PRINTS" id="PR00723">
    <property type="entry name" value="SUBTILISIN"/>
</dbReference>
<evidence type="ECO:0000256" key="4">
    <source>
        <dbReference type="ARBA" id="ARBA00022825"/>
    </source>
</evidence>
<dbReference type="InterPro" id="IPR036852">
    <property type="entry name" value="Peptidase_S8/S53_dom_sf"/>
</dbReference>
<dbReference type="Proteomes" id="UP000650533">
    <property type="component" value="Chromosome 13"/>
</dbReference>
<evidence type="ECO:0000256" key="7">
    <source>
        <dbReference type="SAM" id="SignalP"/>
    </source>
</evidence>
<dbReference type="RefSeq" id="XP_043185668.1">
    <property type="nucleotide sequence ID" value="XM_043327196.1"/>
</dbReference>
<evidence type="ECO:0000313" key="10">
    <source>
        <dbReference type="Proteomes" id="UP000650533"/>
    </source>
</evidence>
<dbReference type="InterPro" id="IPR050131">
    <property type="entry name" value="Peptidase_S8_subtilisin-like"/>
</dbReference>
<proteinExistence type="inferred from homology"/>
<gene>
    <name evidence="9" type="ORF">RhiXN_07380</name>
</gene>
<dbReference type="EMBL" id="CP059670">
    <property type="protein sequence ID" value="QRW25431.1"/>
    <property type="molecule type" value="Genomic_DNA"/>
</dbReference>
<dbReference type="PANTHER" id="PTHR43806:SF58">
    <property type="entry name" value="ALKALINE PROTEASE 1-RELATED"/>
    <property type="match status" value="1"/>
</dbReference>
<dbReference type="PROSITE" id="PS51892">
    <property type="entry name" value="SUBTILASE"/>
    <property type="match status" value="1"/>
</dbReference>
<dbReference type="KEGG" id="rsx:RhiXN_07380"/>
<reference evidence="9" key="1">
    <citation type="submission" date="2020-05" db="EMBL/GenBank/DDBJ databases">
        <title>Evolutionary and genomic comparisons of hybrid uninucleate and nonhybrid Rhizoctonia fungi.</title>
        <authorList>
            <person name="Li C."/>
            <person name="Chen X."/>
        </authorList>
    </citation>
    <scope>NUCLEOTIDE SEQUENCE</scope>
    <source>
        <strain evidence="9">AG-1 IA</strain>
    </source>
</reference>
<keyword evidence="4 6" id="KW-0720">Serine protease</keyword>
<keyword evidence="7" id="KW-0732">Signal</keyword>
<comment type="similarity">
    <text evidence="1 5 6">Belongs to the peptidase S8 family.</text>
</comment>
<accession>A0A8H8P7U3</accession>
<evidence type="ECO:0000259" key="8">
    <source>
        <dbReference type="Pfam" id="PF00082"/>
    </source>
</evidence>
<dbReference type="GO" id="GO:0005615">
    <property type="term" value="C:extracellular space"/>
    <property type="evidence" value="ECO:0007669"/>
    <property type="project" value="TreeGrafter"/>
</dbReference>
<dbReference type="SUPFAM" id="SSF52743">
    <property type="entry name" value="Subtilisin-like"/>
    <property type="match status" value="1"/>
</dbReference>
<sequence>MIIVPLLSLVLLAWSSNGLALPSVPFSGFKSTSQSFIVKLKPGHSCQSHFSRIKGSLNKVESSRAVHFDPRIFNGYAINLDDQATFKSLSLLDSVEYIEPDTEFYVTSLATQTDAPWGLHAITRSVPFPASHESSAILNYTYQYDSSAGQGADIYILDSGVYSNHTDFANRVEHSPVFARYTTETFLVMVGFEVPARSSAEADRELTQLVKVPTLQVRKDPTVARSVRARYAGANHNMIGTAAGTRFGVAKQARVIDVKVITDTGRGFASDIIAGLSWAAAHANSTGRPSVFNLSLGGGTSTALDDAVMGVVNAGIHTIVAAGNADVDASGWSPARVPGVIAVGNVDINGVRSETSNYGSPVAVFAPGVNITSAGINGPNSSRVDSGTSMAAPHVAGLIAYLIGLEGQRTPSEMKTRLQALARVNVLSSIPNGTANLMSQNTL</sequence>
<evidence type="ECO:0000256" key="3">
    <source>
        <dbReference type="ARBA" id="ARBA00022801"/>
    </source>
</evidence>
<feature type="domain" description="Peptidase S8/S53" evidence="8">
    <location>
        <begin position="149"/>
        <end position="420"/>
    </location>
</feature>